<gene>
    <name evidence="1" type="primary">esaA_2</name>
    <name evidence="1" type="ORF">NCTC7878_02362</name>
</gene>
<accession>A0A2X2M1N4</accession>
<sequence length="58" mass="6837">MYTDTKGREDKPFDNKRLIDMMVDQVINDMESFKDDKVAVLHQIDSMEENSDKLIDDI</sequence>
<dbReference type="EMBL" id="UAUX01000009">
    <property type="protein sequence ID" value="SPZ98959.1"/>
    <property type="molecule type" value="Genomic_DNA"/>
</dbReference>
<protein>
    <submittedName>
        <fullName evidence="1">Secretion accessory protein EsaA/YueB</fullName>
    </submittedName>
</protein>
<organism evidence="1 2">
    <name type="scientific">Staphylococcus aureus</name>
    <dbReference type="NCBI Taxonomy" id="1280"/>
    <lineage>
        <taxon>Bacteria</taxon>
        <taxon>Bacillati</taxon>
        <taxon>Bacillota</taxon>
        <taxon>Bacilli</taxon>
        <taxon>Bacillales</taxon>
        <taxon>Staphylococcaceae</taxon>
        <taxon>Staphylococcus</taxon>
    </lineage>
</organism>
<dbReference type="Proteomes" id="UP000249913">
    <property type="component" value="Unassembled WGS sequence"/>
</dbReference>
<evidence type="ECO:0000313" key="1">
    <source>
        <dbReference type="EMBL" id="SPZ98959.1"/>
    </source>
</evidence>
<name>A0A2X2M1N4_STAAU</name>
<evidence type="ECO:0000313" key="2">
    <source>
        <dbReference type="Proteomes" id="UP000249913"/>
    </source>
</evidence>
<dbReference type="AlphaFoldDB" id="A0A2X2M1N4"/>
<reference evidence="1 2" key="1">
    <citation type="submission" date="2018-06" db="EMBL/GenBank/DDBJ databases">
        <authorList>
            <consortium name="Pathogen Informatics"/>
            <person name="Doyle S."/>
        </authorList>
    </citation>
    <scope>NUCLEOTIDE SEQUENCE [LARGE SCALE GENOMIC DNA]</scope>
    <source>
        <strain evidence="1 2">NCTC7878</strain>
    </source>
</reference>
<proteinExistence type="predicted"/>